<organism evidence="2">
    <name type="scientific">Utricularia reniformis</name>
    <dbReference type="NCBI Taxonomy" id="192314"/>
    <lineage>
        <taxon>Eukaryota</taxon>
        <taxon>Viridiplantae</taxon>
        <taxon>Streptophyta</taxon>
        <taxon>Embryophyta</taxon>
        <taxon>Tracheophyta</taxon>
        <taxon>Spermatophyta</taxon>
        <taxon>Magnoliopsida</taxon>
        <taxon>eudicotyledons</taxon>
        <taxon>Gunneridae</taxon>
        <taxon>Pentapetalae</taxon>
        <taxon>asterids</taxon>
        <taxon>lamiids</taxon>
        <taxon>Lamiales</taxon>
        <taxon>Lentibulariaceae</taxon>
        <taxon>Utricularia</taxon>
    </lineage>
</organism>
<evidence type="ECO:0000256" key="1">
    <source>
        <dbReference type="SAM" id="Phobius"/>
    </source>
</evidence>
<sequence>MSSSNSTIIQGAKPTIAIALLLAPFYSLLLYQALYLGSSSSVFPARCALLSS</sequence>
<reference evidence="2" key="1">
    <citation type="submission" date="2017-03" db="EMBL/GenBank/DDBJ databases">
        <title>The mitochondrial genome of the carnivorous plant Utricularia reniformis (Lentibulariaceae): structure, comparative analysis and evolutionary landmarks.</title>
        <authorList>
            <person name="Silva S.R."/>
            <person name="Alvarenga D.O."/>
            <person name="Michael T.P."/>
            <person name="Miranda V.F.O."/>
            <person name="Varani A.M."/>
        </authorList>
    </citation>
    <scope>NUCLEOTIDE SEQUENCE</scope>
</reference>
<accession>A0A1Y0B1B3</accession>
<proteinExistence type="predicted"/>
<feature type="transmembrane region" description="Helical" evidence="1">
    <location>
        <begin position="12"/>
        <end position="34"/>
    </location>
</feature>
<geneLocation type="mitochondrion" evidence="2"/>
<keyword evidence="1" id="KW-0812">Transmembrane</keyword>
<dbReference type="AlphaFoldDB" id="A0A1Y0B1B3"/>
<keyword evidence="1" id="KW-0472">Membrane</keyword>
<name>A0A1Y0B1B3_9LAMI</name>
<evidence type="ECO:0000313" key="2">
    <source>
        <dbReference type="EMBL" id="ART31153.1"/>
    </source>
</evidence>
<protein>
    <submittedName>
        <fullName evidence="2">Uncharacterized protein</fullName>
    </submittedName>
</protein>
<dbReference type="EMBL" id="KY774314">
    <property type="protein sequence ID" value="ART31153.1"/>
    <property type="molecule type" value="Genomic_DNA"/>
</dbReference>
<gene>
    <name evidence="2" type="ORF">AEK19_MT0927</name>
</gene>
<keyword evidence="1" id="KW-1133">Transmembrane helix</keyword>
<keyword evidence="2" id="KW-0496">Mitochondrion</keyword>